<organism evidence="7">
    <name type="scientific">Camelus bactrianus</name>
    <name type="common">Bactrian camel</name>
    <dbReference type="NCBI Taxonomy" id="9837"/>
    <lineage>
        <taxon>Eukaryota</taxon>
        <taxon>Metazoa</taxon>
        <taxon>Chordata</taxon>
        <taxon>Craniata</taxon>
        <taxon>Vertebrata</taxon>
        <taxon>Euteleostomi</taxon>
        <taxon>Mammalia</taxon>
        <taxon>Eutheria</taxon>
        <taxon>Laurasiatheria</taxon>
        <taxon>Artiodactyla</taxon>
        <taxon>Tylopoda</taxon>
        <taxon>Camelidae</taxon>
        <taxon>Camelus</taxon>
    </lineage>
</organism>
<dbReference type="SUPFAM" id="SSF48726">
    <property type="entry name" value="Immunoglobulin"/>
    <property type="match status" value="1"/>
</dbReference>
<comment type="subcellular location">
    <subcellularLocation>
        <location evidence="1">Membrane</location>
    </subcellularLocation>
</comment>
<name>A0A9W3HHC4_CAMBA</name>
<evidence type="ECO:0000256" key="4">
    <source>
        <dbReference type="ARBA" id="ARBA00023180"/>
    </source>
</evidence>
<evidence type="ECO:0000256" key="1">
    <source>
        <dbReference type="ARBA" id="ARBA00004370"/>
    </source>
</evidence>
<keyword evidence="3" id="KW-0472">Membrane</keyword>
<dbReference type="PANTHER" id="PTHR12080:SF87">
    <property type="entry name" value="IG-LIKE DOMAIN-CONTAINING PROTEIN"/>
    <property type="match status" value="1"/>
</dbReference>
<accession>A0A9W3HHC4</accession>
<dbReference type="KEGG" id="cbai:105069529"/>
<dbReference type="CDD" id="cd16842">
    <property type="entry name" value="Ig_SLAM-like_N"/>
    <property type="match status" value="1"/>
</dbReference>
<evidence type="ECO:0000256" key="5">
    <source>
        <dbReference type="SAM" id="SignalP"/>
    </source>
</evidence>
<dbReference type="RefSeq" id="XP_045373094.1">
    <property type="nucleotide sequence ID" value="XM_045517138.1"/>
</dbReference>
<dbReference type="InterPro" id="IPR003599">
    <property type="entry name" value="Ig_sub"/>
</dbReference>
<sequence length="452" mass="47837">MGLSLPWSLLLLGLLTGPGASGEDSAPVVVTGTLGGSVILPLQLQDEQQVESILWMCRSVPRAIATITLVEAGGPDAFSQAETPYWGRLSVVGPGRSLQISGLTWEDAGPYRAHVNLRNSRITHTWEYSLHIYEQLAHPRVTLSSRISGNGHCLVTLTCVAESRGGTVTYSWTPLGPRTVVSHGGSVLSVSLRPGDGALNFTCVVKNPVSNSTSLPVSVLPSCTGPGVLGGDMVGEIVIGMLGRSAILPLEVPAGQEVEKVTWISRRLVAILQPGPAGKPILAAGTQGPYSRRLSVPYHDYSLQISPLGPQDSGPYRAWMTLHTPPINITKDFTLRIYERLQEPTITVSSQIMKDGTCFITLACSLDQAGEDVQYSWDPRGQGAVVSHGGTTLSVSRRSGVSDSYRCTAKNPVSQSSSSIPTSSLCSVALLPVFSSSSTLQPLVAGLHPVAL</sequence>
<keyword evidence="4" id="KW-0325">Glycoprotein</keyword>
<evidence type="ECO:0000259" key="6">
    <source>
        <dbReference type="PROSITE" id="PS50835"/>
    </source>
</evidence>
<dbReference type="InterPro" id="IPR036179">
    <property type="entry name" value="Ig-like_dom_sf"/>
</dbReference>
<dbReference type="GO" id="GO:0042110">
    <property type="term" value="P:T cell activation"/>
    <property type="evidence" value="ECO:0007669"/>
    <property type="project" value="TreeGrafter"/>
</dbReference>
<dbReference type="AlphaFoldDB" id="A0A9W3HHC4"/>
<keyword evidence="2 5" id="KW-0732">Signal</keyword>
<dbReference type="PANTHER" id="PTHR12080">
    <property type="entry name" value="SIGNALING LYMPHOCYTIC ACTIVATION MOLECULE"/>
    <property type="match status" value="1"/>
</dbReference>
<dbReference type="PROSITE" id="PS50835">
    <property type="entry name" value="IG_LIKE"/>
    <property type="match status" value="2"/>
</dbReference>
<feature type="domain" description="Ig-like" evidence="6">
    <location>
        <begin position="344"/>
        <end position="423"/>
    </location>
</feature>
<dbReference type="Gene3D" id="2.60.40.10">
    <property type="entry name" value="Immunoglobulins"/>
    <property type="match status" value="4"/>
</dbReference>
<feature type="chain" id="PRO_5040772656" evidence="5">
    <location>
        <begin position="23"/>
        <end position="452"/>
    </location>
</feature>
<evidence type="ECO:0000256" key="2">
    <source>
        <dbReference type="ARBA" id="ARBA00022729"/>
    </source>
</evidence>
<dbReference type="InterPro" id="IPR007110">
    <property type="entry name" value="Ig-like_dom"/>
</dbReference>
<proteinExistence type="predicted"/>
<reference evidence="7" key="1">
    <citation type="submission" date="2025-08" db="UniProtKB">
        <authorList>
            <consortium name="RefSeq"/>
        </authorList>
    </citation>
    <scope>IDENTIFICATION</scope>
    <source>
        <tissue evidence="7">Blood</tissue>
    </source>
</reference>
<dbReference type="SMART" id="SM00409">
    <property type="entry name" value="IG"/>
    <property type="match status" value="3"/>
</dbReference>
<evidence type="ECO:0000313" key="7">
    <source>
        <dbReference type="RefSeq" id="XP_045373094.1"/>
    </source>
</evidence>
<feature type="signal peptide" evidence="5">
    <location>
        <begin position="1"/>
        <end position="22"/>
    </location>
</feature>
<dbReference type="GO" id="GO:0009897">
    <property type="term" value="C:external side of plasma membrane"/>
    <property type="evidence" value="ECO:0007669"/>
    <property type="project" value="TreeGrafter"/>
</dbReference>
<evidence type="ECO:0000256" key="3">
    <source>
        <dbReference type="ARBA" id="ARBA00023136"/>
    </source>
</evidence>
<dbReference type="InterPro" id="IPR013783">
    <property type="entry name" value="Ig-like_fold"/>
</dbReference>
<dbReference type="InterPro" id="IPR015631">
    <property type="entry name" value="CD2/SLAM_rcpt"/>
</dbReference>
<gene>
    <name evidence="7" type="primary">LOC105069529</name>
</gene>
<feature type="domain" description="Ig-like" evidence="6">
    <location>
        <begin position="139"/>
        <end position="218"/>
    </location>
</feature>
<protein>
    <submittedName>
        <fullName evidence="7">T-lymphocyte surface antigen Ly-9 isoform X1</fullName>
    </submittedName>
</protein>